<keyword evidence="2" id="KW-1185">Reference proteome</keyword>
<comment type="caution">
    <text evidence="1">The sequence shown here is derived from an EMBL/GenBank/DDBJ whole genome shotgun (WGS) entry which is preliminary data.</text>
</comment>
<reference evidence="1" key="1">
    <citation type="submission" date="2022-10" db="EMBL/GenBank/DDBJ databases">
        <authorList>
            <person name="Hyden B.L."/>
            <person name="Feng K."/>
            <person name="Yates T."/>
            <person name="Jawdy S."/>
            <person name="Smart L.B."/>
            <person name="Muchero W."/>
        </authorList>
    </citation>
    <scope>NUCLEOTIDE SEQUENCE</scope>
    <source>
        <tissue evidence="1">Shoot tip</tissue>
    </source>
</reference>
<evidence type="ECO:0000313" key="2">
    <source>
        <dbReference type="Proteomes" id="UP001141253"/>
    </source>
</evidence>
<dbReference type="EMBL" id="JAPFFI010000022">
    <property type="protein sequence ID" value="KAJ6328684.1"/>
    <property type="molecule type" value="Genomic_DNA"/>
</dbReference>
<evidence type="ECO:0000313" key="1">
    <source>
        <dbReference type="EMBL" id="KAJ6328684.1"/>
    </source>
</evidence>
<gene>
    <name evidence="1" type="ORF">OIU77_010382</name>
</gene>
<dbReference type="Proteomes" id="UP001141253">
    <property type="component" value="Chromosome 14"/>
</dbReference>
<name>A0ABQ9AAE8_9ROSI</name>
<protein>
    <submittedName>
        <fullName evidence="1">Uncharacterized protein</fullName>
    </submittedName>
</protein>
<proteinExistence type="predicted"/>
<accession>A0ABQ9AAE8</accession>
<organism evidence="1 2">
    <name type="scientific">Salix suchowensis</name>
    <dbReference type="NCBI Taxonomy" id="1278906"/>
    <lineage>
        <taxon>Eukaryota</taxon>
        <taxon>Viridiplantae</taxon>
        <taxon>Streptophyta</taxon>
        <taxon>Embryophyta</taxon>
        <taxon>Tracheophyta</taxon>
        <taxon>Spermatophyta</taxon>
        <taxon>Magnoliopsida</taxon>
        <taxon>eudicotyledons</taxon>
        <taxon>Gunneridae</taxon>
        <taxon>Pentapetalae</taxon>
        <taxon>rosids</taxon>
        <taxon>fabids</taxon>
        <taxon>Malpighiales</taxon>
        <taxon>Salicaceae</taxon>
        <taxon>Saliceae</taxon>
        <taxon>Salix</taxon>
    </lineage>
</organism>
<reference evidence="1" key="2">
    <citation type="journal article" date="2023" name="Int. J. Mol. Sci.">
        <title>De Novo Assembly and Annotation of 11 Diverse Shrub Willow (Salix) Genomes Reveals Novel Gene Organization in Sex-Linked Regions.</title>
        <authorList>
            <person name="Hyden B."/>
            <person name="Feng K."/>
            <person name="Yates T.B."/>
            <person name="Jawdy S."/>
            <person name="Cereghino C."/>
            <person name="Smart L.B."/>
            <person name="Muchero W."/>
        </authorList>
    </citation>
    <scope>NUCLEOTIDE SEQUENCE</scope>
    <source>
        <tissue evidence="1">Shoot tip</tissue>
    </source>
</reference>
<sequence>MGTKAPMFPLGQLFKTIPAQIFPSRLPTELFIFMISTPFKIPSTPYAMVLLVGPTLTRKTPELSSAETKST</sequence>